<protein>
    <recommendedName>
        <fullName evidence="5">Translocation protein SEC66</fullName>
    </recommendedName>
</protein>
<dbReference type="OrthoDB" id="73168at2759"/>
<feature type="transmembrane region" description="Helical" evidence="2">
    <location>
        <begin position="6"/>
        <end position="23"/>
    </location>
</feature>
<feature type="region of interest" description="Disordered" evidence="1">
    <location>
        <begin position="188"/>
        <end position="271"/>
    </location>
</feature>
<dbReference type="PANTHER" id="PTHR28229:SF1">
    <property type="entry name" value="TRANSLOCATION PROTEIN SEC66"/>
    <property type="match status" value="1"/>
</dbReference>
<evidence type="ECO:0000256" key="2">
    <source>
        <dbReference type="SAM" id="Phobius"/>
    </source>
</evidence>
<keyword evidence="4" id="KW-1185">Reference proteome</keyword>
<dbReference type="Pfam" id="PF09802">
    <property type="entry name" value="Sec66"/>
    <property type="match status" value="1"/>
</dbReference>
<keyword evidence="2" id="KW-1133">Transmembrane helix</keyword>
<dbReference type="EMBL" id="AVOT02032959">
    <property type="protein sequence ID" value="MBW0526813.1"/>
    <property type="molecule type" value="Genomic_DNA"/>
</dbReference>
<evidence type="ECO:0000313" key="4">
    <source>
        <dbReference type="Proteomes" id="UP000765509"/>
    </source>
</evidence>
<dbReference type="GO" id="GO:0031207">
    <property type="term" value="C:Sec62/Sec63 complex"/>
    <property type="evidence" value="ECO:0007669"/>
    <property type="project" value="InterPro"/>
</dbReference>
<evidence type="ECO:0000256" key="1">
    <source>
        <dbReference type="SAM" id="MobiDB-lite"/>
    </source>
</evidence>
<comment type="caution">
    <text evidence="3">The sequence shown here is derived from an EMBL/GenBank/DDBJ whole genome shotgun (WGS) entry which is preliminary data.</text>
</comment>
<gene>
    <name evidence="3" type="ORF">O181_066528</name>
</gene>
<dbReference type="InterPro" id="IPR018624">
    <property type="entry name" value="Sec66"/>
</dbReference>
<keyword evidence="2" id="KW-0812">Transmembrane</keyword>
<dbReference type="Proteomes" id="UP000765509">
    <property type="component" value="Unassembled WGS sequence"/>
</dbReference>
<name>A0A9Q3EX99_9BASI</name>
<feature type="compositionally biased region" description="Low complexity" evidence="1">
    <location>
        <begin position="230"/>
        <end position="242"/>
    </location>
</feature>
<evidence type="ECO:0000313" key="3">
    <source>
        <dbReference type="EMBL" id="MBW0526813.1"/>
    </source>
</evidence>
<reference evidence="3" key="1">
    <citation type="submission" date="2021-03" db="EMBL/GenBank/DDBJ databases">
        <title>Draft genome sequence of rust myrtle Austropuccinia psidii MF-1, a brazilian biotype.</title>
        <authorList>
            <person name="Quecine M.C."/>
            <person name="Pachon D.M.R."/>
            <person name="Bonatelli M.L."/>
            <person name="Correr F.H."/>
            <person name="Franceschini L.M."/>
            <person name="Leite T.F."/>
            <person name="Margarido G.R.A."/>
            <person name="Almeida C.A."/>
            <person name="Ferrarezi J.A."/>
            <person name="Labate C.A."/>
        </authorList>
    </citation>
    <scope>NUCLEOTIDE SEQUENCE</scope>
    <source>
        <strain evidence="3">MF-1</strain>
    </source>
</reference>
<dbReference type="GO" id="GO:0031204">
    <property type="term" value="P:post-translational protein targeting to membrane, translocation"/>
    <property type="evidence" value="ECO:0007669"/>
    <property type="project" value="InterPro"/>
</dbReference>
<keyword evidence="2" id="KW-0472">Membrane</keyword>
<feature type="compositionally biased region" description="Low complexity" evidence="1">
    <location>
        <begin position="188"/>
        <end position="211"/>
    </location>
</feature>
<dbReference type="PANTHER" id="PTHR28229">
    <property type="entry name" value="TRANSLOCATION PROTEIN SEC66"/>
    <property type="match status" value="1"/>
</dbReference>
<dbReference type="AlphaFoldDB" id="A0A9Q3EX99"/>
<sequence length="271" mass="30397">MALPLYVPFGYFTFLTGLLWLFSRHYRSRALRRKPPPPWFPQPHIARDIYVSLLSLDPPPSQPVLVAALMARAMADVKRIMSLKEAKQALTELHQKGQVGDDLWERLLLAEREMDLEVSEVVAEANEYAQDWGSVIFPIASEAYQTSLCQEIYKNIPNLRAQKTAQHSVPRPFVTNPGALRILGSRPAVPAAKPKPPSSSVQQPPSQAKQAMLETIKAAQAKLQSEEMKQQASKQSHQSVKSKQNDSDNDLENKSSPLSAKKKKPKKKKKN</sequence>
<feature type="compositionally biased region" description="Basic residues" evidence="1">
    <location>
        <begin position="260"/>
        <end position="271"/>
    </location>
</feature>
<evidence type="ECO:0008006" key="5">
    <source>
        <dbReference type="Google" id="ProtNLM"/>
    </source>
</evidence>
<accession>A0A9Q3EX99</accession>
<proteinExistence type="predicted"/>
<organism evidence="3 4">
    <name type="scientific">Austropuccinia psidii MF-1</name>
    <dbReference type="NCBI Taxonomy" id="1389203"/>
    <lineage>
        <taxon>Eukaryota</taxon>
        <taxon>Fungi</taxon>
        <taxon>Dikarya</taxon>
        <taxon>Basidiomycota</taxon>
        <taxon>Pucciniomycotina</taxon>
        <taxon>Pucciniomycetes</taxon>
        <taxon>Pucciniales</taxon>
        <taxon>Sphaerophragmiaceae</taxon>
        <taxon>Austropuccinia</taxon>
    </lineage>
</organism>